<dbReference type="EMBL" id="JACXIZ010000005">
    <property type="protein sequence ID" value="MBD2843853.1"/>
    <property type="molecule type" value="Genomic_DNA"/>
</dbReference>
<name>A0A927BNL5_9BACL</name>
<accession>A0A927BNL5</accession>
<sequence>MYWTWPAIYRRAAAGLRPGPVVYVDDRPRNLAPAAALGSTTVLAESDEAWIGRVDRLLAEG</sequence>
<dbReference type="AlphaFoldDB" id="A0A927BNL5"/>
<evidence type="ECO:0000313" key="2">
    <source>
        <dbReference type="Proteomes" id="UP000621560"/>
    </source>
</evidence>
<dbReference type="Proteomes" id="UP000621560">
    <property type="component" value="Unassembled WGS sequence"/>
</dbReference>
<reference evidence="1" key="1">
    <citation type="submission" date="2020-09" db="EMBL/GenBank/DDBJ databases">
        <title>A novel bacterium of genus Paenibacillus, isolated from South China Sea.</title>
        <authorList>
            <person name="Huang H."/>
            <person name="Mo K."/>
            <person name="Hu Y."/>
        </authorList>
    </citation>
    <scope>NUCLEOTIDE SEQUENCE</scope>
    <source>
        <strain evidence="1">IB182496</strain>
    </source>
</reference>
<dbReference type="RefSeq" id="WP_190914006.1">
    <property type="nucleotide sequence ID" value="NZ_JACXIZ010000005.1"/>
</dbReference>
<protein>
    <recommendedName>
        <fullName evidence="3">HAD-IA family hydrolase</fullName>
    </recommendedName>
</protein>
<evidence type="ECO:0000313" key="1">
    <source>
        <dbReference type="EMBL" id="MBD2843853.1"/>
    </source>
</evidence>
<evidence type="ECO:0008006" key="3">
    <source>
        <dbReference type="Google" id="ProtNLM"/>
    </source>
</evidence>
<dbReference type="SUPFAM" id="SSF56784">
    <property type="entry name" value="HAD-like"/>
    <property type="match status" value="1"/>
</dbReference>
<dbReference type="Gene3D" id="3.40.50.1000">
    <property type="entry name" value="HAD superfamily/HAD-like"/>
    <property type="match status" value="1"/>
</dbReference>
<gene>
    <name evidence="1" type="ORF">IDH44_01500</name>
</gene>
<proteinExistence type="predicted"/>
<comment type="caution">
    <text evidence="1">The sequence shown here is derived from an EMBL/GenBank/DDBJ whole genome shotgun (WGS) entry which is preliminary data.</text>
</comment>
<organism evidence="1 2">
    <name type="scientific">Paenibacillus sabuli</name>
    <dbReference type="NCBI Taxonomy" id="2772509"/>
    <lineage>
        <taxon>Bacteria</taxon>
        <taxon>Bacillati</taxon>
        <taxon>Bacillota</taxon>
        <taxon>Bacilli</taxon>
        <taxon>Bacillales</taxon>
        <taxon>Paenibacillaceae</taxon>
        <taxon>Paenibacillus</taxon>
    </lineage>
</organism>
<keyword evidence="2" id="KW-1185">Reference proteome</keyword>
<dbReference type="InterPro" id="IPR023214">
    <property type="entry name" value="HAD_sf"/>
</dbReference>
<dbReference type="InterPro" id="IPR036412">
    <property type="entry name" value="HAD-like_sf"/>
</dbReference>